<dbReference type="InterPro" id="IPR013130">
    <property type="entry name" value="Fe3_Rdtase_TM_dom"/>
</dbReference>
<keyword evidence="7" id="KW-0288">FMN</keyword>
<keyword evidence="7" id="KW-0349">Heme</keyword>
<dbReference type="RefSeq" id="WP_068606130.1">
    <property type="nucleotide sequence ID" value="NZ_LZDH01000001.1"/>
</dbReference>
<keyword evidence="6 7" id="KW-0472">Membrane</keyword>
<evidence type="ECO:0000256" key="1">
    <source>
        <dbReference type="ARBA" id="ARBA00004141"/>
    </source>
</evidence>
<feature type="transmembrane region" description="Helical" evidence="7">
    <location>
        <begin position="147"/>
        <end position="165"/>
    </location>
</feature>
<dbReference type="Pfam" id="PF01794">
    <property type="entry name" value="Ferric_reduct"/>
    <property type="match status" value="1"/>
</dbReference>
<evidence type="ECO:0000256" key="6">
    <source>
        <dbReference type="ARBA" id="ARBA00023136"/>
    </source>
</evidence>
<dbReference type="GO" id="GO:0010181">
    <property type="term" value="F:FMN binding"/>
    <property type="evidence" value="ECO:0007669"/>
    <property type="project" value="UniProtKB-UniRule"/>
</dbReference>
<dbReference type="EMBL" id="LZDH01000001">
    <property type="protein sequence ID" value="OBS32066.1"/>
    <property type="molecule type" value="Genomic_DNA"/>
</dbReference>
<keyword evidence="7" id="KW-1003">Cell membrane</keyword>
<feature type="transmembrane region" description="Helical" evidence="7">
    <location>
        <begin position="171"/>
        <end position="190"/>
    </location>
</feature>
<dbReference type="GO" id="GO:0009055">
    <property type="term" value="F:electron transfer activity"/>
    <property type="evidence" value="ECO:0007669"/>
    <property type="project" value="UniProtKB-UniRule"/>
</dbReference>
<dbReference type="GO" id="GO:0030091">
    <property type="term" value="P:protein repair"/>
    <property type="evidence" value="ECO:0007669"/>
    <property type="project" value="UniProtKB-UniRule"/>
</dbReference>
<comment type="cofactor">
    <cofactor evidence="7">
        <name>FMN</name>
        <dbReference type="ChEBI" id="CHEBI:58210"/>
    </cofactor>
    <text evidence="7">Binds 1 FMN per subunit.</text>
</comment>
<keyword evidence="5 7" id="KW-0408">Iron</keyword>
<keyword evidence="7" id="KW-0479">Metal-binding</keyword>
<dbReference type="PANTHER" id="PTHR36964">
    <property type="entry name" value="PROTEIN-METHIONINE-SULFOXIDE REDUCTASE HEME-BINDING SUBUNIT MSRQ"/>
    <property type="match status" value="1"/>
</dbReference>
<gene>
    <name evidence="7" type="primary">msrQ</name>
    <name evidence="9" type="ORF">A9O67_00025</name>
</gene>
<evidence type="ECO:0000259" key="8">
    <source>
        <dbReference type="Pfam" id="PF01794"/>
    </source>
</evidence>
<dbReference type="AlphaFoldDB" id="A0A1A6DZH0"/>
<evidence type="ECO:0000256" key="7">
    <source>
        <dbReference type="HAMAP-Rule" id="MF_01207"/>
    </source>
</evidence>
<dbReference type="GO" id="GO:0046872">
    <property type="term" value="F:metal ion binding"/>
    <property type="evidence" value="ECO:0007669"/>
    <property type="project" value="UniProtKB-KW"/>
</dbReference>
<dbReference type="GO" id="GO:0020037">
    <property type="term" value="F:heme binding"/>
    <property type="evidence" value="ECO:0007669"/>
    <property type="project" value="UniProtKB-UniRule"/>
</dbReference>
<comment type="caution">
    <text evidence="7">Lacks conserved residue(s) required for the propagation of feature annotation.</text>
</comment>
<keyword evidence="10" id="KW-1185">Reference proteome</keyword>
<keyword evidence="7" id="KW-0249">Electron transport</keyword>
<feature type="transmembrane region" description="Helical" evidence="7">
    <location>
        <begin position="77"/>
        <end position="95"/>
    </location>
</feature>
<comment type="subunit">
    <text evidence="7">Heterodimer of a catalytic subunit (MsrP) and a heme-binding subunit (MsrQ).</text>
</comment>
<dbReference type="STRING" id="1101373.A9O67_00025"/>
<organism evidence="9 10">
    <name type="scientific">Tepidimonas fonticaldi</name>
    <dbReference type="NCBI Taxonomy" id="1101373"/>
    <lineage>
        <taxon>Bacteria</taxon>
        <taxon>Pseudomonadati</taxon>
        <taxon>Pseudomonadota</taxon>
        <taxon>Betaproteobacteria</taxon>
        <taxon>Burkholderiales</taxon>
        <taxon>Tepidimonas</taxon>
    </lineage>
</organism>
<dbReference type="GO" id="GO:0016679">
    <property type="term" value="F:oxidoreductase activity, acting on diphenols and related substances as donors"/>
    <property type="evidence" value="ECO:0007669"/>
    <property type="project" value="TreeGrafter"/>
</dbReference>
<dbReference type="InterPro" id="IPR022837">
    <property type="entry name" value="MsrQ-like"/>
</dbReference>
<comment type="subcellular location">
    <subcellularLocation>
        <location evidence="7">Cell membrane</location>
        <topology evidence="7">Multi-pass membrane protein</topology>
    </subcellularLocation>
    <subcellularLocation>
        <location evidence="1">Membrane</location>
        <topology evidence="1">Multi-pass membrane protein</topology>
    </subcellularLocation>
</comment>
<dbReference type="PANTHER" id="PTHR36964:SF1">
    <property type="entry name" value="PROTEIN-METHIONINE-SULFOXIDE REDUCTASE HEME-BINDING SUBUNIT MSRQ"/>
    <property type="match status" value="1"/>
</dbReference>
<protein>
    <recommendedName>
        <fullName evidence="7">Protein-methionine-sulfoxide reductase heme-binding subunit MsrQ</fullName>
    </recommendedName>
    <alternativeName>
        <fullName evidence="7">Flavocytochrome MsrQ</fullName>
    </alternativeName>
</protein>
<name>A0A1A6DZH0_9BURK</name>
<accession>A0A1A6DZH0</accession>
<proteinExistence type="inferred from homology"/>
<evidence type="ECO:0000256" key="3">
    <source>
        <dbReference type="ARBA" id="ARBA00022692"/>
    </source>
</evidence>
<reference evidence="9 10" key="1">
    <citation type="submission" date="2016-06" db="EMBL/GenBank/DDBJ databases">
        <title>Genome sequence of Tepidimonas fonticaldi PL17.</title>
        <authorList>
            <person name="Pinnaka A.K."/>
        </authorList>
    </citation>
    <scope>NUCLEOTIDE SEQUENCE [LARGE SCALE GENOMIC DNA]</scope>
    <source>
        <strain evidence="9 10">PL17</strain>
    </source>
</reference>
<comment type="cofactor">
    <cofactor evidence="7">
        <name>heme b</name>
        <dbReference type="ChEBI" id="CHEBI:60344"/>
    </cofactor>
    <text evidence="7">Binds 1 heme b (iron(II)-protoporphyrin IX) group per subunit.</text>
</comment>
<comment type="caution">
    <text evidence="9">The sequence shown here is derived from an EMBL/GenBank/DDBJ whole genome shotgun (WGS) entry which is preliminary data.</text>
</comment>
<keyword evidence="7" id="KW-0285">Flavoprotein</keyword>
<keyword evidence="4 7" id="KW-1133">Transmembrane helix</keyword>
<dbReference type="GO" id="GO:0005886">
    <property type="term" value="C:plasma membrane"/>
    <property type="evidence" value="ECO:0007669"/>
    <property type="project" value="UniProtKB-SubCell"/>
</dbReference>
<evidence type="ECO:0000313" key="9">
    <source>
        <dbReference type="EMBL" id="OBS32066.1"/>
    </source>
</evidence>
<dbReference type="HAMAP" id="MF_01207">
    <property type="entry name" value="MsrQ"/>
    <property type="match status" value="1"/>
</dbReference>
<sequence>MDRWLRAAKPWALLLLAAPAAWLWALALADRLGANPAEALIRGLGLWALRLLWLTLLVTPLRQLTGWQALAGWRRGLGLWAFGYALLHLLAYAWLDQGGDLAAIARDVAQRPFILVGAVAVLLLVPLAATSFDAAIRRLGARRWRALHRLVYAVALLALLHWFWMRSGKRLWGEVAVYAALLALLLGWRLRAAVSRARARAPAATGRPPSRARG</sequence>
<dbReference type="Proteomes" id="UP000091969">
    <property type="component" value="Unassembled WGS sequence"/>
</dbReference>
<comment type="similarity">
    <text evidence="7">Belongs to the MsrQ family.</text>
</comment>
<comment type="function">
    <text evidence="7">Part of the MsrPQ system that repairs oxidized periplasmic proteins containing methionine sulfoxide residues (Met-O), using respiratory chain electrons. Thus protects these proteins from oxidative-stress damage caused by reactive species of oxygen and chlorine generated by the host defense mechanisms. MsrPQ is essential for the maintenance of envelope integrity under bleach stress, rescuing a wide series of structurally unrelated periplasmic proteins from methionine oxidation. MsrQ provides electrons for reduction to the reductase catalytic subunit MsrP, using the quinone pool of the respiratory chain.</text>
</comment>
<evidence type="ECO:0000313" key="10">
    <source>
        <dbReference type="Proteomes" id="UP000091969"/>
    </source>
</evidence>
<feature type="domain" description="Ferric oxidoreductase" evidence="8">
    <location>
        <begin position="44"/>
        <end position="158"/>
    </location>
</feature>
<keyword evidence="3 7" id="KW-0812">Transmembrane</keyword>
<evidence type="ECO:0000256" key="4">
    <source>
        <dbReference type="ARBA" id="ARBA00022989"/>
    </source>
</evidence>
<feature type="transmembrane region" description="Helical" evidence="7">
    <location>
        <begin position="39"/>
        <end position="57"/>
    </location>
</feature>
<feature type="transmembrane region" description="Helical" evidence="7">
    <location>
        <begin position="115"/>
        <end position="135"/>
    </location>
</feature>
<keyword evidence="2 7" id="KW-0813">Transport</keyword>
<evidence type="ECO:0000256" key="5">
    <source>
        <dbReference type="ARBA" id="ARBA00023004"/>
    </source>
</evidence>
<evidence type="ECO:0000256" key="2">
    <source>
        <dbReference type="ARBA" id="ARBA00022448"/>
    </source>
</evidence>